<evidence type="ECO:0000313" key="3">
    <source>
        <dbReference type="EMBL" id="MBG6139758.1"/>
    </source>
</evidence>
<dbReference type="AlphaFoldDB" id="A0A8J7GFJ0"/>
<gene>
    <name evidence="3" type="ORF">IW245_005952</name>
</gene>
<organism evidence="3 4">
    <name type="scientific">Longispora fulva</name>
    <dbReference type="NCBI Taxonomy" id="619741"/>
    <lineage>
        <taxon>Bacteria</taxon>
        <taxon>Bacillati</taxon>
        <taxon>Actinomycetota</taxon>
        <taxon>Actinomycetes</taxon>
        <taxon>Micromonosporales</taxon>
        <taxon>Micromonosporaceae</taxon>
        <taxon>Longispora</taxon>
    </lineage>
</organism>
<feature type="domain" description="Cell envelope-related transcriptional attenuator" evidence="2">
    <location>
        <begin position="69"/>
        <end position="221"/>
    </location>
</feature>
<dbReference type="Gene3D" id="3.40.630.190">
    <property type="entry name" value="LCP protein"/>
    <property type="match status" value="1"/>
</dbReference>
<dbReference type="EMBL" id="JADOUF010000001">
    <property type="protein sequence ID" value="MBG6139758.1"/>
    <property type="molecule type" value="Genomic_DNA"/>
</dbReference>
<evidence type="ECO:0000256" key="1">
    <source>
        <dbReference type="ARBA" id="ARBA00006068"/>
    </source>
</evidence>
<dbReference type="RefSeq" id="WP_233472833.1">
    <property type="nucleotide sequence ID" value="NZ_BONS01000006.1"/>
</dbReference>
<comment type="similarity">
    <text evidence="1">Belongs to the LytR/CpsA/Psr (LCP) family.</text>
</comment>
<accession>A0A8J7GFJ0</accession>
<reference evidence="3" key="1">
    <citation type="submission" date="2020-11" db="EMBL/GenBank/DDBJ databases">
        <title>Sequencing the genomes of 1000 actinobacteria strains.</title>
        <authorList>
            <person name="Klenk H.-P."/>
        </authorList>
    </citation>
    <scope>NUCLEOTIDE SEQUENCE</scope>
    <source>
        <strain evidence="3">DSM 45356</strain>
    </source>
</reference>
<proteinExistence type="inferred from homology"/>
<dbReference type="PANTHER" id="PTHR33392">
    <property type="entry name" value="POLYISOPRENYL-TEICHOIC ACID--PEPTIDOGLYCAN TEICHOIC ACID TRANSFERASE TAGU"/>
    <property type="match status" value="1"/>
</dbReference>
<comment type="caution">
    <text evidence="3">The sequence shown here is derived from an EMBL/GenBank/DDBJ whole genome shotgun (WGS) entry which is preliminary data.</text>
</comment>
<keyword evidence="4" id="KW-1185">Reference proteome</keyword>
<dbReference type="Proteomes" id="UP000622552">
    <property type="component" value="Unassembled WGS sequence"/>
</dbReference>
<dbReference type="InterPro" id="IPR050922">
    <property type="entry name" value="LytR/CpsA/Psr_CW_biosynth"/>
</dbReference>
<name>A0A8J7GFJ0_9ACTN</name>
<protein>
    <submittedName>
        <fullName evidence="3">LCP family protein required for cell wall assembly</fullName>
    </submittedName>
</protein>
<dbReference type="Pfam" id="PF03816">
    <property type="entry name" value="LytR_cpsA_psr"/>
    <property type="match status" value="1"/>
</dbReference>
<evidence type="ECO:0000313" key="4">
    <source>
        <dbReference type="Proteomes" id="UP000622552"/>
    </source>
</evidence>
<dbReference type="NCBIfam" id="TIGR00350">
    <property type="entry name" value="lytR_cpsA_psr"/>
    <property type="match status" value="1"/>
</dbReference>
<sequence length="315" mass="34335">MSGLLVVVLIAGGLGFWTYLKSVGDDVKRTDAFAGLTGGRPAKTVDGAFNILMLGSDSRDPENIEADARTDTIMLLHVNAQHDQANLISLPRDLWVHVPKNPNGEGGNTNAKINAAFAWGGAPLMVKTVEEYTGVLVDHVAMIDFDGLRAVTDALGGVDMMVDQDVTSIHGNHRFWAKGMQHFSGDAALDYIRQRKQFPDGDFARIRHQQAFLKAMMDKAADSGTLANPFKLKGFLDSLTKVVVVDKEFELVDLAIQFRGLRSSNLTFLTSPNAGPDTIDGESVIVSDKQKARALYEAVNRDQVADWIKANPPQK</sequence>
<evidence type="ECO:0000259" key="2">
    <source>
        <dbReference type="Pfam" id="PF03816"/>
    </source>
</evidence>
<dbReference type="InterPro" id="IPR004474">
    <property type="entry name" value="LytR_CpsA_psr"/>
</dbReference>
<dbReference type="PANTHER" id="PTHR33392:SF6">
    <property type="entry name" value="POLYISOPRENYL-TEICHOIC ACID--PEPTIDOGLYCAN TEICHOIC ACID TRANSFERASE TAGU"/>
    <property type="match status" value="1"/>
</dbReference>